<evidence type="ECO:0000259" key="2">
    <source>
        <dbReference type="Pfam" id="PF06114"/>
    </source>
</evidence>
<evidence type="ECO:0000313" key="4">
    <source>
        <dbReference type="Proteomes" id="UP001460202"/>
    </source>
</evidence>
<dbReference type="Proteomes" id="UP001460202">
    <property type="component" value="Unassembled WGS sequence"/>
</dbReference>
<dbReference type="InterPro" id="IPR007560">
    <property type="entry name" value="Restrct_endonuc_IV_Mrr"/>
</dbReference>
<dbReference type="Pfam" id="PF04471">
    <property type="entry name" value="Mrr_cat"/>
    <property type="match status" value="1"/>
</dbReference>
<proteinExistence type="predicted"/>
<accession>A0ABV1GUP0</accession>
<name>A0ABV1GUP0_9BACT</name>
<sequence>MNTTAKGDKFEDKVYKVFRGLLEDNRLPVNSQQSIIKQKAKYFSQARNNYIITDISIETTMDISSSYNTLTIIECKDCNRPTPVDDVEEFHTKLSQIKAHKGFMISRHGFQQSAITVAEHYHIGLIRMNDDGTLLSIANREVKSYSLQRARTLLSDATISSGQFVILNAGKSYNSLIDLFEDLRLIQRKSKNSIVPYLTPEDIKAKIELLAVSHCYNNGCLDIQSLCEHFTSQNNIQFEHQLLDTRILGRTDFKNKTIILNSRLKCDEHRYRFTIAHEIGHFILHKHLHSTFEETNCSQNILAKERLSNNDIMEYQANVFAEHLLLPLNELKVAFAKFMLQEGITKLPIYIDNQQCNISLGYKACSYIGDKFNVSKQMAKIALKHNNLLKDASNFIDRLREMKTPSLSKF</sequence>
<dbReference type="Pfam" id="PF06114">
    <property type="entry name" value="Peptidase_M78"/>
    <property type="match status" value="1"/>
</dbReference>
<comment type="caution">
    <text evidence="3">The sequence shown here is derived from an EMBL/GenBank/DDBJ whole genome shotgun (WGS) entry which is preliminary data.</text>
</comment>
<gene>
    <name evidence="3" type="ORF">WMO46_04015</name>
</gene>
<dbReference type="InterPro" id="IPR011335">
    <property type="entry name" value="Restrct_endonuc-II-like"/>
</dbReference>
<dbReference type="PANTHER" id="PTHR43236:SF2">
    <property type="entry name" value="BLL0069 PROTEIN"/>
    <property type="match status" value="1"/>
</dbReference>
<dbReference type="InterPro" id="IPR052345">
    <property type="entry name" value="Rad_response_metalloprotease"/>
</dbReference>
<evidence type="ECO:0000259" key="1">
    <source>
        <dbReference type="Pfam" id="PF04471"/>
    </source>
</evidence>
<dbReference type="EMBL" id="JBBMFL010000003">
    <property type="protein sequence ID" value="MEQ2544115.1"/>
    <property type="molecule type" value="Genomic_DNA"/>
</dbReference>
<dbReference type="RefSeq" id="WP_349093861.1">
    <property type="nucleotide sequence ID" value="NZ_JBBMFL010000003.1"/>
</dbReference>
<reference evidence="3 4" key="1">
    <citation type="submission" date="2024-03" db="EMBL/GenBank/DDBJ databases">
        <title>Human intestinal bacterial collection.</title>
        <authorList>
            <person name="Pauvert C."/>
            <person name="Hitch T.C.A."/>
            <person name="Clavel T."/>
        </authorList>
    </citation>
    <scope>NUCLEOTIDE SEQUENCE [LARGE SCALE GENOMIC DNA]</scope>
    <source>
        <strain evidence="3 4">CLA-KB-H122</strain>
    </source>
</reference>
<evidence type="ECO:0000313" key="3">
    <source>
        <dbReference type="EMBL" id="MEQ2544115.1"/>
    </source>
</evidence>
<dbReference type="Gene3D" id="1.10.10.2910">
    <property type="match status" value="1"/>
</dbReference>
<keyword evidence="4" id="KW-1185">Reference proteome</keyword>
<dbReference type="SUPFAM" id="SSF52980">
    <property type="entry name" value="Restriction endonuclease-like"/>
    <property type="match status" value="1"/>
</dbReference>
<dbReference type="PANTHER" id="PTHR43236">
    <property type="entry name" value="ANTITOXIN HIGA1"/>
    <property type="match status" value="1"/>
</dbReference>
<feature type="domain" description="IrrE N-terminal-like" evidence="2">
    <location>
        <begin position="250"/>
        <end position="383"/>
    </location>
</feature>
<protein>
    <submittedName>
        <fullName evidence="3">ImmA/IrrE family metallo-endopeptidase</fullName>
    </submittedName>
</protein>
<organism evidence="3 4">
    <name type="scientific">Alistipes intestinihominis</name>
    <dbReference type="NCBI Taxonomy" id="3133172"/>
    <lineage>
        <taxon>Bacteria</taxon>
        <taxon>Pseudomonadati</taxon>
        <taxon>Bacteroidota</taxon>
        <taxon>Bacteroidia</taxon>
        <taxon>Bacteroidales</taxon>
        <taxon>Rikenellaceae</taxon>
        <taxon>Alistipes</taxon>
    </lineage>
</organism>
<feature type="domain" description="Restriction endonuclease type IV Mrr" evidence="1">
    <location>
        <begin position="63"/>
        <end position="128"/>
    </location>
</feature>
<dbReference type="InterPro" id="IPR010359">
    <property type="entry name" value="IrrE_HExxH"/>
</dbReference>